<proteinExistence type="predicted"/>
<evidence type="ECO:0000313" key="2">
    <source>
        <dbReference type="EMBL" id="KMM36227.1"/>
    </source>
</evidence>
<evidence type="ECO:0008006" key="4">
    <source>
        <dbReference type="Google" id="ProtNLM"/>
    </source>
</evidence>
<feature type="signal peptide" evidence="1">
    <location>
        <begin position="1"/>
        <end position="19"/>
    </location>
</feature>
<comment type="caution">
    <text evidence="2">The sequence shown here is derived from an EMBL/GenBank/DDBJ whole genome shotgun (WGS) entry which is preliminary data.</text>
</comment>
<dbReference type="Proteomes" id="UP000035996">
    <property type="component" value="Unassembled WGS sequence"/>
</dbReference>
<sequence length="157" mass="17294">MYRIKMVVCVSLLALGVMTGCGSEDHNEVHMVNGDMRETTASTDILPTFLDEKDATVETIYAEVAQHKDLLEHIPCYCGCGESAGHTSSYDCFINAEDNNGITWDDHGAKCGVCLDIAAQSLNWFNEGQSVKEIRERIDEVYKEGYGTPTPTPIPEV</sequence>
<evidence type="ECO:0000313" key="3">
    <source>
        <dbReference type="Proteomes" id="UP000035996"/>
    </source>
</evidence>
<dbReference type="InterPro" id="IPR025673">
    <property type="entry name" value="PCYCGC"/>
</dbReference>
<dbReference type="STRING" id="157733.AB986_19095"/>
<dbReference type="RefSeq" id="WP_048313203.1">
    <property type="nucleotide sequence ID" value="NZ_CP119526.1"/>
</dbReference>
<reference evidence="2" key="1">
    <citation type="submission" date="2015-06" db="EMBL/GenBank/DDBJ databases">
        <authorList>
            <person name="Liu B."/>
            <person name="Wang J."/>
            <person name="Zhu Y."/>
            <person name="Liu G."/>
            <person name="Chen Q."/>
            <person name="Zheng C."/>
            <person name="Che J."/>
            <person name="Ge C."/>
            <person name="Shi H."/>
            <person name="Pan Z."/>
            <person name="Liu X."/>
        </authorList>
    </citation>
    <scope>NUCLEOTIDE SEQUENCE [LARGE SCALE GENOMIC DNA]</scope>
    <source>
        <strain evidence="2">DSM 16346</strain>
    </source>
</reference>
<dbReference type="PROSITE" id="PS51257">
    <property type="entry name" value="PROKAR_LIPOPROTEIN"/>
    <property type="match status" value="1"/>
</dbReference>
<accession>A0A0J6FPE4</accession>
<name>A0A0J6FPE4_9BACL</name>
<dbReference type="Pfam" id="PF13798">
    <property type="entry name" value="PCYCGC"/>
    <property type="match status" value="1"/>
</dbReference>
<keyword evidence="1" id="KW-0732">Signal</keyword>
<feature type="chain" id="PRO_5039178209" description="Lipoprotein" evidence="1">
    <location>
        <begin position="20"/>
        <end position="157"/>
    </location>
</feature>
<organism evidence="2 3">
    <name type="scientific">Guptibacillus hwajinpoensis</name>
    <dbReference type="NCBI Taxonomy" id="208199"/>
    <lineage>
        <taxon>Bacteria</taxon>
        <taxon>Bacillati</taxon>
        <taxon>Bacillota</taxon>
        <taxon>Bacilli</taxon>
        <taxon>Bacillales</taxon>
        <taxon>Guptibacillaceae</taxon>
        <taxon>Guptibacillus</taxon>
    </lineage>
</organism>
<keyword evidence="3" id="KW-1185">Reference proteome</keyword>
<dbReference type="AlphaFoldDB" id="A0A0J6FPE4"/>
<protein>
    <recommendedName>
        <fullName evidence="4">Lipoprotein</fullName>
    </recommendedName>
</protein>
<dbReference type="EMBL" id="LELK01000009">
    <property type="protein sequence ID" value="KMM36227.1"/>
    <property type="molecule type" value="Genomic_DNA"/>
</dbReference>
<evidence type="ECO:0000256" key="1">
    <source>
        <dbReference type="SAM" id="SignalP"/>
    </source>
</evidence>
<gene>
    <name evidence="2" type="ORF">AB986_19095</name>
</gene>
<dbReference type="PATRIC" id="fig|157733.3.peg.1773"/>
<dbReference type="OrthoDB" id="2654667at2"/>